<comment type="subunit">
    <text evidence="3">Homotetramer.</text>
</comment>
<dbReference type="InterPro" id="IPR006139">
    <property type="entry name" value="D-isomer_2_OHA_DH_cat_dom"/>
</dbReference>
<feature type="domain" description="D-isomer specific 2-hydroxyacid dehydrogenase catalytic" evidence="12">
    <location>
        <begin position="9"/>
        <end position="316"/>
    </location>
</feature>
<evidence type="ECO:0000313" key="16">
    <source>
        <dbReference type="VGNC" id="VGNC:98184"/>
    </source>
</evidence>
<dbReference type="InterPro" id="IPR029753">
    <property type="entry name" value="D-isomer_DH_CS"/>
</dbReference>
<dbReference type="PROSITE" id="PS00671">
    <property type="entry name" value="D_2_HYDROXYACID_DH_3"/>
    <property type="match status" value="1"/>
</dbReference>
<reference evidence="14" key="3">
    <citation type="submission" date="2025-08" db="UniProtKB">
        <authorList>
            <consortium name="Ensembl"/>
        </authorList>
    </citation>
    <scope>IDENTIFICATION</scope>
</reference>
<dbReference type="Pfam" id="PF00389">
    <property type="entry name" value="2-Hacid_dh"/>
    <property type="match status" value="1"/>
</dbReference>
<proteinExistence type="evidence at protein level"/>
<comment type="pathway">
    <text evidence="1">Amino-acid biosynthesis; L-serine biosynthesis; L-serine from 3-phospho-D-glycerate: step 1/3.</text>
</comment>
<keyword evidence="6" id="KW-0597">Phosphoprotein</keyword>
<dbReference type="FunFam" id="3.40.50.720:FF:000616">
    <property type="entry name" value="D-3-phosphoglycerate dehydrogenase 2 chloroplastic"/>
    <property type="match status" value="1"/>
</dbReference>
<evidence type="ECO:0000256" key="5">
    <source>
        <dbReference type="ARBA" id="ARBA00021582"/>
    </source>
</evidence>
<dbReference type="EC" id="1.1.1.95" evidence="4"/>
<dbReference type="FunFam" id="3.40.50.720:FF:000021">
    <property type="entry name" value="D-3-phosphoglycerate dehydrogenase"/>
    <property type="match status" value="1"/>
</dbReference>
<evidence type="ECO:0000313" key="15">
    <source>
        <dbReference type="Proteomes" id="UP000008227"/>
    </source>
</evidence>
<dbReference type="SUPFAM" id="SSF51735">
    <property type="entry name" value="NAD(P)-binding Rossmann-fold domains"/>
    <property type="match status" value="1"/>
</dbReference>
<organism evidence="14 15">
    <name type="scientific">Sus scrofa</name>
    <name type="common">Pig</name>
    <dbReference type="NCBI Taxonomy" id="9823"/>
    <lineage>
        <taxon>Eukaryota</taxon>
        <taxon>Metazoa</taxon>
        <taxon>Chordata</taxon>
        <taxon>Craniata</taxon>
        <taxon>Vertebrata</taxon>
        <taxon>Euteleostomi</taxon>
        <taxon>Mammalia</taxon>
        <taxon>Eutheria</taxon>
        <taxon>Laurasiatheria</taxon>
        <taxon>Artiodactyla</taxon>
        <taxon>Suina</taxon>
        <taxon>Suidae</taxon>
        <taxon>Sus</taxon>
    </lineage>
</organism>
<evidence type="ECO:0000256" key="7">
    <source>
        <dbReference type="ARBA" id="ARBA00022990"/>
    </source>
</evidence>
<evidence type="ECO:0000259" key="12">
    <source>
        <dbReference type="Pfam" id="PF00389"/>
    </source>
</evidence>
<dbReference type="PANTHER" id="PTHR42938:SF22">
    <property type="entry name" value="D-3-PHOSPHOGLYCERATE DEHYDROGENASE"/>
    <property type="match status" value="1"/>
</dbReference>
<dbReference type="CDD" id="cd12173">
    <property type="entry name" value="PGDH_4"/>
    <property type="match status" value="1"/>
</dbReference>
<feature type="domain" description="D-isomer specific 2-hydroxyacid dehydrogenase NAD-binding" evidence="13">
    <location>
        <begin position="112"/>
        <end position="285"/>
    </location>
</feature>
<evidence type="ECO:0000259" key="13">
    <source>
        <dbReference type="Pfam" id="PF02826"/>
    </source>
</evidence>
<comment type="similarity">
    <text evidence="2 11">Belongs to the D-isomer specific 2-hydroxyacid dehydrogenase family.</text>
</comment>
<dbReference type="Pfam" id="PF02826">
    <property type="entry name" value="2-Hacid_dh_C"/>
    <property type="match status" value="1"/>
</dbReference>
<keyword evidence="7" id="KW-0007">Acetylation</keyword>
<dbReference type="GO" id="GO:0004617">
    <property type="term" value="F:phosphoglycerate dehydrogenase activity"/>
    <property type="evidence" value="ECO:0007669"/>
    <property type="project" value="UniProtKB-EC"/>
</dbReference>
<reference evidence="15" key="1">
    <citation type="submission" date="2009-11" db="EMBL/GenBank/DDBJ databases">
        <authorList>
            <consortium name="Porcine genome sequencing project"/>
        </authorList>
    </citation>
    <scope>NUCLEOTIDE SEQUENCE [LARGE SCALE GENOMIC DNA]</scope>
    <source>
        <strain evidence="15">Duroc</strain>
    </source>
</reference>
<keyword evidence="15" id="KW-1185">Reference proteome</keyword>
<dbReference type="Gene3D" id="3.40.50.720">
    <property type="entry name" value="NAD(P)-binding Rossmann-like Domain"/>
    <property type="match status" value="2"/>
</dbReference>
<evidence type="ECO:0000256" key="6">
    <source>
        <dbReference type="ARBA" id="ARBA00022553"/>
    </source>
</evidence>
<evidence type="ECO:0000256" key="3">
    <source>
        <dbReference type="ARBA" id="ARBA00011881"/>
    </source>
</evidence>
<reference evidence="14" key="4">
    <citation type="submission" date="2025-09" db="UniProtKB">
        <authorList>
            <consortium name="Ensembl"/>
        </authorList>
    </citation>
    <scope>IDENTIFICATION</scope>
</reference>
<name>A0A5G2R8P8_PIG</name>
<evidence type="ECO:0000256" key="4">
    <source>
        <dbReference type="ARBA" id="ARBA00013143"/>
    </source>
</evidence>
<dbReference type="PROSITE" id="PS00670">
    <property type="entry name" value="D_2_HYDROXYACID_DH_2"/>
    <property type="match status" value="1"/>
</dbReference>
<dbReference type="PANTHER" id="PTHR42938">
    <property type="entry name" value="FORMATE DEHYDROGENASE 1"/>
    <property type="match status" value="1"/>
</dbReference>
<evidence type="ECO:0000256" key="10">
    <source>
        <dbReference type="ARBA" id="ARBA00048731"/>
    </source>
</evidence>
<keyword evidence="9" id="KW-0520">NAD</keyword>
<dbReference type="Bgee" id="ENSSSCG00000006717">
    <property type="expression patterns" value="Expressed in uterus and 43 other cell types or tissues"/>
</dbReference>
<evidence type="ECO:0000256" key="11">
    <source>
        <dbReference type="RuleBase" id="RU003719"/>
    </source>
</evidence>
<evidence type="ECO:0000256" key="2">
    <source>
        <dbReference type="ARBA" id="ARBA00005854"/>
    </source>
</evidence>
<dbReference type="InterPro" id="IPR006140">
    <property type="entry name" value="D-isomer_DH_NAD-bd"/>
</dbReference>
<dbReference type="PROSITE" id="PS00065">
    <property type="entry name" value="D_2_HYDROXYACID_DH_1"/>
    <property type="match status" value="1"/>
</dbReference>
<evidence type="ECO:0000256" key="1">
    <source>
        <dbReference type="ARBA" id="ARBA00005216"/>
    </source>
</evidence>
<evidence type="ECO:0000313" key="14">
    <source>
        <dbReference type="Ensembl" id="ENSSSCP00000070498.1"/>
    </source>
</evidence>
<dbReference type="GeneTree" id="ENSGT00940000155863"/>
<dbReference type="Ensembl" id="ENSSSCT00000086091.1">
    <property type="protein sequence ID" value="ENSSSCP00000070498.1"/>
    <property type="gene ID" value="ENSSSCG00000006717.4"/>
</dbReference>
<dbReference type="AlphaFoldDB" id="A0A5G2R8P8"/>
<dbReference type="InterPro" id="IPR036291">
    <property type="entry name" value="NAD(P)-bd_dom_sf"/>
</dbReference>
<protein>
    <recommendedName>
        <fullName evidence="5">D-3-phosphoglycerate dehydrogenase</fullName>
        <ecNumber evidence="4">1.1.1.95</ecNumber>
    </recommendedName>
</protein>
<dbReference type="VGNC" id="VGNC:98184">
    <property type="gene designation" value="PHGDH"/>
</dbReference>
<accession>A0A5G2R8P8</accession>
<keyword evidence="17" id="KW-1267">Proteomics identification</keyword>
<sequence>MAFANLRKVLISDSLDPCCREILQDGGLQVVEKQNLSKEELIAELQDCEGLIVRSATKVTSDVINAAKKLQVVGRAGTGVDNVDLEAATRKGILVMNTPNGNSLSAAELTCGMILCLARQIPQATASMKDGKWERKKFMGTELNGKVLGILGLGRIGREVATRMQSFGMKTIGYDPIIAPEVSASFGVQQLPLEEIWPLCDFITVHTPLLPSTTGLLNDSTFALCKKGVRVVNCARGGIVDEGALLRALQSGQCAGAALDVFTEEPPRDRALVDHEKVISCPHLGASTREAQSRCGEEIAIQFVDMVKGRSLAGVVTTSHNPAAPEEQGGAECFLTVALAGAPYQAVGLVQGTAPMLHALNGAVFRPEVPLRRGLPLLLFRAQPSNPTMLPTMIGLLAEARVQLLSYQTSVVSDGETWHVMAISSLLPSLEPWKQHVTEAFQFHF</sequence>
<dbReference type="InterPro" id="IPR029752">
    <property type="entry name" value="D-isomer_DH_CS1"/>
</dbReference>
<evidence type="ECO:0007829" key="17">
    <source>
        <dbReference type="PeptideAtlas" id="A0A5G2R8P8"/>
    </source>
</evidence>
<dbReference type="SUPFAM" id="SSF52283">
    <property type="entry name" value="Formate/glycerate dehydrogenase catalytic domain-like"/>
    <property type="match status" value="1"/>
</dbReference>
<dbReference type="GO" id="GO:0051287">
    <property type="term" value="F:NAD binding"/>
    <property type="evidence" value="ECO:0007669"/>
    <property type="project" value="InterPro"/>
</dbReference>
<keyword evidence="8 11" id="KW-0560">Oxidoreductase</keyword>
<dbReference type="ExpressionAtlas" id="A0A5G2R8P8">
    <property type="expression patterns" value="baseline and differential"/>
</dbReference>
<gene>
    <name evidence="14 16" type="primary">PHGDH</name>
</gene>
<dbReference type="Proteomes" id="UP000008227">
    <property type="component" value="Chromosome 4"/>
</dbReference>
<evidence type="ECO:0000256" key="8">
    <source>
        <dbReference type="ARBA" id="ARBA00023002"/>
    </source>
</evidence>
<comment type="catalytic activity">
    <reaction evidence="10">
        <text>(2R)-3-phosphoglycerate + NAD(+) = 3-phosphooxypyruvate + NADH + H(+)</text>
        <dbReference type="Rhea" id="RHEA:12641"/>
        <dbReference type="ChEBI" id="CHEBI:15378"/>
        <dbReference type="ChEBI" id="CHEBI:18110"/>
        <dbReference type="ChEBI" id="CHEBI:57540"/>
        <dbReference type="ChEBI" id="CHEBI:57945"/>
        <dbReference type="ChEBI" id="CHEBI:58272"/>
        <dbReference type="EC" id="1.1.1.95"/>
    </reaction>
</comment>
<evidence type="ECO:0000256" key="9">
    <source>
        <dbReference type="ARBA" id="ARBA00023027"/>
    </source>
</evidence>
<reference evidence="14" key="2">
    <citation type="journal article" date="2020" name="Gigascience">
        <title>An improved pig reference genome sequence to enable pig genetics and genomics research.</title>
        <authorList>
            <person name="Warr A."/>
            <person name="Affara N."/>
            <person name="Aken B."/>
            <person name="Beiki H."/>
            <person name="Bickhart D.M."/>
            <person name="Billis K."/>
            <person name="Chow W."/>
            <person name="Eory L."/>
            <person name="Finlayson H.A."/>
            <person name="Flicek P."/>
            <person name="Giron C.G."/>
            <person name="Griffin D.K."/>
            <person name="Hall R."/>
            <person name="Hannum G."/>
            <person name="Hourlier T."/>
            <person name="Howe K."/>
            <person name="Hume D.A."/>
            <person name="Izuogu O."/>
            <person name="Kim K."/>
            <person name="Koren S."/>
            <person name="Liu H."/>
            <person name="Manchanda N."/>
            <person name="Martin F.J."/>
            <person name="Nonneman D.J."/>
            <person name="O'Connor R.E."/>
            <person name="Phillippy A.M."/>
            <person name="Rohrer G.A."/>
            <person name="Rosen B.D."/>
            <person name="Rund L.A."/>
            <person name="Sargent C.A."/>
            <person name="Schook L.B."/>
            <person name="Schroeder S.G."/>
            <person name="Schwartz A.S."/>
            <person name="Skinner B.M."/>
            <person name="Talbot R."/>
            <person name="Tseng E."/>
            <person name="Tuggle C.K."/>
            <person name="Watson M."/>
            <person name="Smith T.P.L."/>
            <person name="Archibald A.L."/>
        </authorList>
    </citation>
    <scope>NUCLEOTIDE SEQUENCE [LARGE SCALE GENOMIC DNA]</scope>
    <source>
        <strain evidence="14">Duroc</strain>
    </source>
</reference>